<keyword evidence="1" id="KW-0804">Transcription</keyword>
<reference evidence="2" key="1">
    <citation type="submission" date="2016-10" db="EMBL/GenBank/DDBJ databases">
        <authorList>
            <person name="Varghese N."/>
            <person name="Submissions S."/>
        </authorList>
    </citation>
    <scope>NUCLEOTIDE SEQUENCE [LARGE SCALE GENOMIC DNA]</scope>
    <source>
        <strain evidence="2">DSM 18130</strain>
    </source>
</reference>
<dbReference type="SUPFAM" id="SSF88659">
    <property type="entry name" value="Sigma3 and sigma4 domains of RNA polymerase sigma factors"/>
    <property type="match status" value="1"/>
</dbReference>
<dbReference type="OrthoDB" id="796306at2"/>
<dbReference type="AlphaFoldDB" id="A0A1I0TFE7"/>
<dbReference type="GO" id="GO:0000428">
    <property type="term" value="C:DNA-directed RNA polymerase complex"/>
    <property type="evidence" value="ECO:0007669"/>
    <property type="project" value="UniProtKB-KW"/>
</dbReference>
<protein>
    <submittedName>
        <fullName evidence="1">DNA-directed RNA polymerase specialized sigma subunit, sigma24 family</fullName>
    </submittedName>
</protein>
<dbReference type="InterPro" id="IPR013324">
    <property type="entry name" value="RNA_pol_sigma_r3/r4-like"/>
</dbReference>
<name>A0A1I0TFE7_9SPHI</name>
<accession>A0A1I0TFE7</accession>
<sequence>MFKAVLNNRSAEPKNIRWFYDQYAPMLLGYINGIVQNPQKSEDHLVAILTSFVKDVVVSPEKNRLNMWLELRQYAQSKLTLYTAKDHPSNHNQSVPKGGLDVLDDLQKRIFCAVYYHGKSIQYLATTIGCDESEIRNQLKLSIDKMRRASGN</sequence>
<dbReference type="STRING" id="332999.SAMN04488511_10992"/>
<evidence type="ECO:0000313" key="2">
    <source>
        <dbReference type="Proteomes" id="UP000198836"/>
    </source>
</evidence>
<dbReference type="EMBL" id="FOJM01000009">
    <property type="protein sequence ID" value="SFA50485.1"/>
    <property type="molecule type" value="Genomic_DNA"/>
</dbReference>
<organism evidence="1 2">
    <name type="scientific">Pedobacter suwonensis</name>
    <dbReference type="NCBI Taxonomy" id="332999"/>
    <lineage>
        <taxon>Bacteria</taxon>
        <taxon>Pseudomonadati</taxon>
        <taxon>Bacteroidota</taxon>
        <taxon>Sphingobacteriia</taxon>
        <taxon>Sphingobacteriales</taxon>
        <taxon>Sphingobacteriaceae</taxon>
        <taxon>Pedobacter</taxon>
    </lineage>
</organism>
<keyword evidence="1" id="KW-0240">DNA-directed RNA polymerase</keyword>
<gene>
    <name evidence="1" type="ORF">SAMN04488511_10992</name>
</gene>
<proteinExistence type="predicted"/>
<dbReference type="Proteomes" id="UP000198836">
    <property type="component" value="Unassembled WGS sequence"/>
</dbReference>
<dbReference type="RefSeq" id="WP_090983990.1">
    <property type="nucleotide sequence ID" value="NZ_FOJM01000009.1"/>
</dbReference>
<evidence type="ECO:0000313" key="1">
    <source>
        <dbReference type="EMBL" id="SFA50485.1"/>
    </source>
</evidence>
<keyword evidence="2" id="KW-1185">Reference proteome</keyword>